<dbReference type="PANTHER" id="PTHR21461:SF69">
    <property type="entry name" value="GLYCOSYLTRANSFERASE FAMILY 92 PROTEIN"/>
    <property type="match status" value="1"/>
</dbReference>
<accession>A0ABR2Z1J4</accession>
<dbReference type="PANTHER" id="PTHR21461">
    <property type="entry name" value="GLYCOSYLTRANSFERASE FAMILY 92 PROTEIN"/>
    <property type="match status" value="1"/>
</dbReference>
<comment type="subcellular location">
    <subcellularLocation>
        <location evidence="1">Membrane</location>
        <topology evidence="1">Single-pass membrane protein</topology>
    </subcellularLocation>
</comment>
<sequence length="274" mass="31230">MEEPVEKRKGVAICALVEDPEEDLREWVEYHRNLGVTRFYIMDLNSSRPSGREIADFISSGLVDFFYSSDLTAKTRFPQLYVYDICLTRFGDFHQWMAFLDPDEYLVLQSRASAERLPEFLKAYDQHGGLAVNMRIFGSSGFQTRPKGGILRNYIKCLPEQHEENRRIKTIVNTALDAALHMHSVNHVNFKDGFSAVDESKRPLKTGNSTTARVSMEKVAVHKYPLRVAPARPAKNTKNVDSRGRFEALDREATKECLAGKRVAQQDSSDKYGM</sequence>
<comment type="similarity">
    <text evidence="2 8">Belongs to the glycosyltransferase 92 family.</text>
</comment>
<reference evidence="9 10" key="1">
    <citation type="journal article" date="2024" name="Nat. Commun.">
        <title>Phylogenomics reveals the evolutionary origins of lichenization in chlorophyte algae.</title>
        <authorList>
            <person name="Puginier C."/>
            <person name="Libourel C."/>
            <person name="Otte J."/>
            <person name="Skaloud P."/>
            <person name="Haon M."/>
            <person name="Grisel S."/>
            <person name="Petersen M."/>
            <person name="Berrin J.G."/>
            <person name="Delaux P.M."/>
            <person name="Dal Grande F."/>
            <person name="Keller J."/>
        </authorList>
    </citation>
    <scope>NUCLEOTIDE SEQUENCE [LARGE SCALE GENOMIC DNA]</scope>
    <source>
        <strain evidence="9 10">SAG 216-7</strain>
    </source>
</reference>
<proteinExistence type="inferred from homology"/>
<evidence type="ECO:0000313" key="9">
    <source>
        <dbReference type="EMBL" id="KAK9917837.1"/>
    </source>
</evidence>
<dbReference type="Pfam" id="PF01697">
    <property type="entry name" value="Glyco_transf_92"/>
    <property type="match status" value="1"/>
</dbReference>
<organism evidence="9 10">
    <name type="scientific">Coccomyxa subellipsoidea</name>
    <dbReference type="NCBI Taxonomy" id="248742"/>
    <lineage>
        <taxon>Eukaryota</taxon>
        <taxon>Viridiplantae</taxon>
        <taxon>Chlorophyta</taxon>
        <taxon>core chlorophytes</taxon>
        <taxon>Trebouxiophyceae</taxon>
        <taxon>Trebouxiophyceae incertae sedis</taxon>
        <taxon>Coccomyxaceae</taxon>
        <taxon>Coccomyxa</taxon>
    </lineage>
</organism>
<evidence type="ECO:0000256" key="6">
    <source>
        <dbReference type="ARBA" id="ARBA00022989"/>
    </source>
</evidence>
<gene>
    <name evidence="9" type="ORF">WJX75_008753</name>
</gene>
<evidence type="ECO:0000256" key="4">
    <source>
        <dbReference type="ARBA" id="ARBA00022679"/>
    </source>
</evidence>
<dbReference type="EMBL" id="JALJOT010000002">
    <property type="protein sequence ID" value="KAK9917837.1"/>
    <property type="molecule type" value="Genomic_DNA"/>
</dbReference>
<keyword evidence="3 8" id="KW-0328">Glycosyltransferase</keyword>
<dbReference type="Proteomes" id="UP001491310">
    <property type="component" value="Unassembled WGS sequence"/>
</dbReference>
<keyword evidence="5" id="KW-0812">Transmembrane</keyword>
<evidence type="ECO:0000256" key="1">
    <source>
        <dbReference type="ARBA" id="ARBA00004167"/>
    </source>
</evidence>
<keyword evidence="7" id="KW-0472">Membrane</keyword>
<keyword evidence="10" id="KW-1185">Reference proteome</keyword>
<dbReference type="EC" id="2.4.1.-" evidence="8"/>
<evidence type="ECO:0000256" key="3">
    <source>
        <dbReference type="ARBA" id="ARBA00022676"/>
    </source>
</evidence>
<comment type="caution">
    <text evidence="9">The sequence shown here is derived from an EMBL/GenBank/DDBJ whole genome shotgun (WGS) entry which is preliminary data.</text>
</comment>
<keyword evidence="6" id="KW-1133">Transmembrane helix</keyword>
<protein>
    <recommendedName>
        <fullName evidence="8">Glycosyltransferase family 92 protein</fullName>
        <ecNumber evidence="8">2.4.1.-</ecNumber>
    </recommendedName>
</protein>
<dbReference type="InterPro" id="IPR008166">
    <property type="entry name" value="Glyco_transf_92"/>
</dbReference>
<evidence type="ECO:0000256" key="2">
    <source>
        <dbReference type="ARBA" id="ARBA00007647"/>
    </source>
</evidence>
<evidence type="ECO:0000256" key="5">
    <source>
        <dbReference type="ARBA" id="ARBA00022692"/>
    </source>
</evidence>
<evidence type="ECO:0000256" key="8">
    <source>
        <dbReference type="RuleBase" id="RU366017"/>
    </source>
</evidence>
<name>A0ABR2Z1J4_9CHLO</name>
<evidence type="ECO:0000256" key="7">
    <source>
        <dbReference type="ARBA" id="ARBA00023136"/>
    </source>
</evidence>
<keyword evidence="4 8" id="KW-0808">Transferase</keyword>
<evidence type="ECO:0000313" key="10">
    <source>
        <dbReference type="Proteomes" id="UP001491310"/>
    </source>
</evidence>